<dbReference type="PANTHER" id="PTHR33048:SF152">
    <property type="entry name" value="INTEGRAL MEMBRANE PROTEIN"/>
    <property type="match status" value="1"/>
</dbReference>
<dbReference type="GO" id="GO:0016020">
    <property type="term" value="C:membrane"/>
    <property type="evidence" value="ECO:0007669"/>
    <property type="project" value="UniProtKB-SubCell"/>
</dbReference>
<evidence type="ECO:0000259" key="7">
    <source>
        <dbReference type="Pfam" id="PF20684"/>
    </source>
</evidence>
<dbReference type="InterPro" id="IPR049326">
    <property type="entry name" value="Rhodopsin_dom_fungi"/>
</dbReference>
<proteinExistence type="inferred from homology"/>
<gene>
    <name evidence="8" type="ORF">ATNIH1004_009736</name>
</gene>
<dbReference type="RefSeq" id="XP_033422336.1">
    <property type="nucleotide sequence ID" value="XM_033574318.1"/>
</dbReference>
<feature type="transmembrane region" description="Helical" evidence="6">
    <location>
        <begin position="131"/>
        <end position="155"/>
    </location>
</feature>
<organism evidence="8 9">
    <name type="scientific">Aspergillus tanneri</name>
    <dbReference type="NCBI Taxonomy" id="1220188"/>
    <lineage>
        <taxon>Eukaryota</taxon>
        <taxon>Fungi</taxon>
        <taxon>Dikarya</taxon>
        <taxon>Ascomycota</taxon>
        <taxon>Pezizomycotina</taxon>
        <taxon>Eurotiomycetes</taxon>
        <taxon>Eurotiomycetidae</taxon>
        <taxon>Eurotiales</taxon>
        <taxon>Aspergillaceae</taxon>
        <taxon>Aspergillus</taxon>
        <taxon>Aspergillus subgen. Circumdati</taxon>
    </lineage>
</organism>
<keyword evidence="2 6" id="KW-0812">Transmembrane</keyword>
<evidence type="ECO:0000313" key="8">
    <source>
        <dbReference type="EMBL" id="KAA8642974.1"/>
    </source>
</evidence>
<dbReference type="GeneID" id="54332438"/>
<dbReference type="Proteomes" id="UP000324241">
    <property type="component" value="Unassembled WGS sequence"/>
</dbReference>
<dbReference type="OrthoDB" id="4329349at2759"/>
<dbReference type="AlphaFoldDB" id="A0A5M9MCJ7"/>
<evidence type="ECO:0000256" key="3">
    <source>
        <dbReference type="ARBA" id="ARBA00022989"/>
    </source>
</evidence>
<name>A0A5M9MCJ7_9EURO</name>
<feature type="transmembrane region" description="Helical" evidence="6">
    <location>
        <begin position="231"/>
        <end position="251"/>
    </location>
</feature>
<evidence type="ECO:0000256" key="4">
    <source>
        <dbReference type="ARBA" id="ARBA00023136"/>
    </source>
</evidence>
<keyword evidence="4 6" id="KW-0472">Membrane</keyword>
<feature type="domain" description="Rhodopsin" evidence="7">
    <location>
        <begin position="27"/>
        <end position="202"/>
    </location>
</feature>
<dbReference type="PANTHER" id="PTHR33048">
    <property type="entry name" value="PTH11-LIKE INTEGRAL MEMBRANE PROTEIN (AFU_ORTHOLOGUE AFUA_5G11245)"/>
    <property type="match status" value="1"/>
</dbReference>
<dbReference type="EMBL" id="QUQM01000005">
    <property type="protein sequence ID" value="KAA8642974.1"/>
    <property type="molecule type" value="Genomic_DNA"/>
</dbReference>
<comment type="similarity">
    <text evidence="5">Belongs to the SAT4 family.</text>
</comment>
<evidence type="ECO:0000256" key="6">
    <source>
        <dbReference type="SAM" id="Phobius"/>
    </source>
</evidence>
<feature type="transmembrane region" description="Helical" evidence="6">
    <location>
        <begin position="97"/>
        <end position="119"/>
    </location>
</feature>
<accession>A0A5M9MCJ7</accession>
<evidence type="ECO:0000256" key="2">
    <source>
        <dbReference type="ARBA" id="ARBA00022692"/>
    </source>
</evidence>
<feature type="transmembrane region" description="Helical" evidence="6">
    <location>
        <begin position="13"/>
        <end position="30"/>
    </location>
</feature>
<evidence type="ECO:0000313" key="9">
    <source>
        <dbReference type="Proteomes" id="UP000324241"/>
    </source>
</evidence>
<dbReference type="InterPro" id="IPR052337">
    <property type="entry name" value="SAT4-like"/>
</dbReference>
<comment type="caution">
    <text evidence="8">The sequence shown here is derived from an EMBL/GenBank/DDBJ whole genome shotgun (WGS) entry which is preliminary data.</text>
</comment>
<reference evidence="8 9" key="1">
    <citation type="submission" date="2019-08" db="EMBL/GenBank/DDBJ databases">
        <title>The genome sequence of a newly discovered highly antifungal drug resistant Aspergillus species, Aspergillus tanneri NIH 1004.</title>
        <authorList>
            <person name="Mounaud S."/>
            <person name="Singh I."/>
            <person name="Joardar V."/>
            <person name="Pakala S."/>
            <person name="Pakala S."/>
            <person name="Venepally P."/>
            <person name="Chung J.K."/>
            <person name="Losada L."/>
            <person name="Nierman W.C."/>
        </authorList>
    </citation>
    <scope>NUCLEOTIDE SEQUENCE [LARGE SCALE GENOMIC DNA]</scope>
    <source>
        <strain evidence="8 9">NIH1004</strain>
    </source>
</reference>
<dbReference type="Pfam" id="PF20684">
    <property type="entry name" value="Fung_rhodopsin"/>
    <property type="match status" value="1"/>
</dbReference>
<keyword evidence="3 6" id="KW-1133">Transmembrane helix</keyword>
<evidence type="ECO:0000256" key="1">
    <source>
        <dbReference type="ARBA" id="ARBA00004141"/>
    </source>
</evidence>
<comment type="subcellular location">
    <subcellularLocation>
        <location evidence="1">Membrane</location>
        <topology evidence="1">Multi-pass membrane protein</topology>
    </subcellularLocation>
</comment>
<evidence type="ECO:0000256" key="5">
    <source>
        <dbReference type="ARBA" id="ARBA00038359"/>
    </source>
</evidence>
<protein>
    <recommendedName>
        <fullName evidence="7">Rhodopsin domain-containing protein</fullName>
    </recommendedName>
</protein>
<dbReference type="VEuPathDB" id="FungiDB:EYZ11_007260"/>
<sequence length="419" mass="47501">MAVTYNTTWITELWALFGIGTFIILMRLVFRWRMLGLRGLAGDDYTCIPILACHVVNATGAYLVAQYGNNADFDQDEINMMTDEQAARLIVGSKWEIALAFIYSALLWFLKANMLFLSWRLTRSLTWHNHLILWIAGIIFLSYLGVVLTIVFNCYPPYLYWQIKPLPPMRCIQAPVIFGVVFGLNVITDAMVSAPWWTIMALTGNVADWMLDRGFTNSTPVEPFHAQKEIFLFLGTGIIVIAAAIIRLSVTVANPTTLNYNRWGMREVVVDIIAIHIPIFRQLFRESRRMLGTATARSSDTLSTHPITRSTGTNSAEISKISPADYGRRFGGATPPKKDSLLLVTCQAFQLVLLRDWGVGSSDEPPRPRYGIATGIREICEAENQNLVSEGLFWYSTWYLEYYKGNICKTRLPGRDLRW</sequence>